<proteinExistence type="predicted"/>
<dbReference type="Proteomes" id="UP000663891">
    <property type="component" value="Unassembled WGS sequence"/>
</dbReference>
<dbReference type="AlphaFoldDB" id="A0A820T5F2"/>
<comment type="caution">
    <text evidence="3">The sequence shown here is derived from an EMBL/GenBank/DDBJ whole genome shotgun (WGS) entry which is preliminary data.</text>
</comment>
<dbReference type="EMBL" id="CAJOAY010037531">
    <property type="protein sequence ID" value="CAF4464573.1"/>
    <property type="molecule type" value="Genomic_DNA"/>
</dbReference>
<evidence type="ECO:0000313" key="3">
    <source>
        <dbReference type="EMBL" id="CAF4464573.1"/>
    </source>
</evidence>
<gene>
    <name evidence="3" type="ORF">OKA104_LOCUS54893</name>
    <name evidence="2" type="ORF">VCS650_LOCUS43893</name>
</gene>
<evidence type="ECO:0000256" key="1">
    <source>
        <dbReference type="SAM" id="MobiDB-lite"/>
    </source>
</evidence>
<organism evidence="3 4">
    <name type="scientific">Adineta steineri</name>
    <dbReference type="NCBI Taxonomy" id="433720"/>
    <lineage>
        <taxon>Eukaryota</taxon>
        <taxon>Metazoa</taxon>
        <taxon>Spiralia</taxon>
        <taxon>Gnathifera</taxon>
        <taxon>Rotifera</taxon>
        <taxon>Eurotatoria</taxon>
        <taxon>Bdelloidea</taxon>
        <taxon>Adinetida</taxon>
        <taxon>Adinetidae</taxon>
        <taxon>Adineta</taxon>
    </lineage>
</organism>
<accession>A0A820T5F2</accession>
<dbReference type="Proteomes" id="UP000663881">
    <property type="component" value="Unassembled WGS sequence"/>
</dbReference>
<name>A0A820T5F2_9BILA</name>
<evidence type="ECO:0000313" key="2">
    <source>
        <dbReference type="EMBL" id="CAF1536829.1"/>
    </source>
</evidence>
<protein>
    <submittedName>
        <fullName evidence="3">Uncharacterized protein</fullName>
    </submittedName>
</protein>
<sequence>MPIYRWGFYLWKKLRNLCHKSDDSDTSTEESSRSTSLSRKSSKLEGKINKTSISRSDSFTFNQIEDDEHRSYATSEIELDSIQTICRL</sequence>
<reference evidence="3" key="1">
    <citation type="submission" date="2021-02" db="EMBL/GenBank/DDBJ databases">
        <authorList>
            <person name="Nowell W R."/>
        </authorList>
    </citation>
    <scope>NUCLEOTIDE SEQUENCE</scope>
</reference>
<feature type="region of interest" description="Disordered" evidence="1">
    <location>
        <begin position="20"/>
        <end position="49"/>
    </location>
</feature>
<dbReference type="EMBL" id="CAJNON010005719">
    <property type="protein sequence ID" value="CAF1536829.1"/>
    <property type="molecule type" value="Genomic_DNA"/>
</dbReference>
<evidence type="ECO:0000313" key="4">
    <source>
        <dbReference type="Proteomes" id="UP000663881"/>
    </source>
</evidence>